<dbReference type="OrthoDB" id="5432602at2"/>
<dbReference type="RefSeq" id="WP_070906208.1">
    <property type="nucleotide sequence ID" value="NZ_JASTTY010000001.1"/>
</dbReference>
<dbReference type="Proteomes" id="UP000180252">
    <property type="component" value="Unassembled WGS sequence"/>
</dbReference>
<accession>A0A1S1JA92</accession>
<keyword evidence="5" id="KW-1185">Reference proteome</keyword>
<proteinExistence type="inferred from homology"/>
<evidence type="ECO:0000313" key="3">
    <source>
        <dbReference type="EMBL" id="OXB22443.1"/>
    </source>
</evidence>
<name>A0A1S1JA92_9FLAO</name>
<evidence type="ECO:0000313" key="4">
    <source>
        <dbReference type="Proteomes" id="UP000180252"/>
    </source>
</evidence>
<reference evidence="3 5" key="3">
    <citation type="submission" date="2016-11" db="EMBL/GenBank/DDBJ databases">
        <title>Whole genomes of Flavobacteriaceae.</title>
        <authorList>
            <person name="Stine C."/>
            <person name="Li C."/>
            <person name="Tadesse D."/>
        </authorList>
    </citation>
    <scope>NUCLEOTIDE SEQUENCE [LARGE SCALE GENOMIC DNA]</scope>
    <source>
        <strain evidence="3 5">ATCC BAA-2541</strain>
    </source>
</reference>
<dbReference type="EMBL" id="MIKE01000011">
    <property type="protein sequence ID" value="OHT46481.1"/>
    <property type="molecule type" value="Genomic_DNA"/>
</dbReference>
<comment type="similarity">
    <text evidence="1">Belongs to the bactofilin family.</text>
</comment>
<reference evidence="2" key="1">
    <citation type="submission" date="2016-09" db="EMBL/GenBank/DDBJ databases">
        <authorList>
            <person name="Capua I."/>
            <person name="De Benedictis P."/>
            <person name="Joannis T."/>
            <person name="Lombin L.H."/>
            <person name="Cattoli G."/>
        </authorList>
    </citation>
    <scope>NUCLEOTIDE SEQUENCE [LARGE SCALE GENOMIC DNA]</scope>
    <source>
        <strain evidence="2">MSU</strain>
    </source>
</reference>
<reference evidence="4" key="2">
    <citation type="submission" date="2016-09" db="EMBL/GenBank/DDBJ databases">
        <authorList>
            <person name="Chen S."/>
            <person name="Walker E."/>
        </authorList>
    </citation>
    <scope>NUCLEOTIDE SEQUENCE [LARGE SCALE GENOMIC DNA]</scope>
    <source>
        <strain evidence="4">MSU</strain>
    </source>
</reference>
<dbReference type="Proteomes" id="UP000198319">
    <property type="component" value="Unassembled WGS sequence"/>
</dbReference>
<dbReference type="Pfam" id="PF04519">
    <property type="entry name" value="Bactofilin"/>
    <property type="match status" value="1"/>
</dbReference>
<evidence type="ECO:0000256" key="1">
    <source>
        <dbReference type="ARBA" id="ARBA00044755"/>
    </source>
</evidence>
<protein>
    <recommendedName>
        <fullName evidence="6">Polymer-forming cytoskeletal protein</fullName>
    </recommendedName>
</protein>
<dbReference type="EMBL" id="MUHG01000002">
    <property type="protein sequence ID" value="OXB22443.1"/>
    <property type="molecule type" value="Genomic_DNA"/>
</dbReference>
<comment type="caution">
    <text evidence="2">The sequence shown here is derived from an EMBL/GenBank/DDBJ whole genome shotgun (WGS) entry which is preliminary data.</text>
</comment>
<dbReference type="PANTHER" id="PTHR35024">
    <property type="entry name" value="HYPOTHETICAL CYTOSOLIC PROTEIN"/>
    <property type="match status" value="1"/>
</dbReference>
<evidence type="ECO:0008006" key="6">
    <source>
        <dbReference type="Google" id="ProtNLM"/>
    </source>
</evidence>
<evidence type="ECO:0000313" key="2">
    <source>
        <dbReference type="EMBL" id="OHT46481.1"/>
    </source>
</evidence>
<dbReference type="PANTHER" id="PTHR35024:SF4">
    <property type="entry name" value="POLYMER-FORMING CYTOSKELETAL PROTEIN"/>
    <property type="match status" value="1"/>
</dbReference>
<gene>
    <name evidence="3" type="ORF">B0A71_02995</name>
    <name evidence="2" type="ORF">BHE19_02950</name>
</gene>
<dbReference type="STRING" id="1278819.BHE19_02950"/>
<evidence type="ECO:0000313" key="5">
    <source>
        <dbReference type="Proteomes" id="UP000198319"/>
    </source>
</evidence>
<organism evidence="2 4">
    <name type="scientific">Flavobacterium tructae</name>
    <dbReference type="NCBI Taxonomy" id="1114873"/>
    <lineage>
        <taxon>Bacteria</taxon>
        <taxon>Pseudomonadati</taxon>
        <taxon>Bacteroidota</taxon>
        <taxon>Flavobacteriia</taxon>
        <taxon>Flavobacteriales</taxon>
        <taxon>Flavobacteriaceae</taxon>
        <taxon>Flavobacterium</taxon>
    </lineage>
</organism>
<dbReference type="AlphaFoldDB" id="A0A1S1JA92"/>
<dbReference type="InterPro" id="IPR007607">
    <property type="entry name" value="BacA/B"/>
</dbReference>
<sequence length="142" mass="15066">MFDKVKKNGTELLGKTNRIVEGTSIVGDIVAKDDFRLDGELIGNFTSQGKLVIGASGVVKGEIVCNNADIEGVFQGKIKVLEVLNIKASAQIHGEVAIGKLSIEPGANFTATCTMLTHTKDVTLKDGKGTEQKQKEQVASAH</sequence>